<feature type="domain" description="Helicase HerA central" evidence="1">
    <location>
        <begin position="143"/>
        <end position="316"/>
    </location>
</feature>
<dbReference type="InterPro" id="IPR027417">
    <property type="entry name" value="P-loop_NTPase"/>
</dbReference>
<gene>
    <name evidence="2" type="ORF">H8R27_05555</name>
</gene>
<dbReference type="InterPro" id="IPR008571">
    <property type="entry name" value="HerA-like"/>
</dbReference>
<name>A0ABR7IX94_9FLAO</name>
<organism evidence="2 3">
    <name type="scientific">Flavobacterium bernardetii</name>
    <dbReference type="NCBI Taxonomy" id="2813823"/>
    <lineage>
        <taxon>Bacteria</taxon>
        <taxon>Pseudomonadati</taxon>
        <taxon>Bacteroidota</taxon>
        <taxon>Flavobacteriia</taxon>
        <taxon>Flavobacteriales</taxon>
        <taxon>Flavobacteriaceae</taxon>
        <taxon>Flavobacterium</taxon>
    </lineage>
</organism>
<dbReference type="Pfam" id="PF01935">
    <property type="entry name" value="DUF87"/>
    <property type="match status" value="1"/>
</dbReference>
<dbReference type="Proteomes" id="UP000605990">
    <property type="component" value="Unassembled WGS sequence"/>
</dbReference>
<sequence>MKTSIQKDSIFKVGKVTSVEGRTIKIEVDKTKNSSHLLYDGELLRNISVNSYIKITKGFTKIIGKVEGEFIVEDKQYSEKNYTNENKKIKRLLIVSLLGFFSKKGFERGIKELPLINNECFLLEREEFKDVHDFVKKDDEPLVIGTLTHENGQEISVGVNDLFASHIGIFGNTGSGKSYTLAKIYRELFLKFIENKKFKENAQFYFIDFNGEYIEDNAILEKEHKNIFCLNTRISKDKFPISEAYIKDHHFWALVLEATEKTQKPFLQRAIDNEYLEDKITDKDCLKSFLKQLIAKIIDKEDDNLKTNIIIDLLYNVEVCLTNSNINEVLSVIRESLHFHSKNKNFYFRDENGNDYYKSTTPSVLNKIEPILDEIEFDEIQTDFLIKIRLRIILQYYHEIISGFSNIEHLSPLIKRTPTRINDLKKIITIQDFVSEKNITVISLRDVNLQMRKMLPLLICKQLYETKKELKEQDKKNGQEKYLNIIIDEAHNILSSVSERESETWKDYRLETFEEIIKEGRKFGVFLTIASQRPYDISATIISQLHNFFLHRLINNNDINAIERTVSYLDRLSFETLPILPTGTCILAGLSAQVPVMIDVSEIDKKYEPDNKTMKLIDNWKD</sequence>
<reference evidence="2 3" key="1">
    <citation type="submission" date="2020-08" db="EMBL/GenBank/DDBJ databases">
        <title>Description of novel Flavobacterium F-408 isolate.</title>
        <authorList>
            <person name="Saticioglu I.B."/>
            <person name="Duman M."/>
            <person name="Altun S."/>
        </authorList>
    </citation>
    <scope>NUCLEOTIDE SEQUENCE [LARGE SCALE GENOMIC DNA]</scope>
    <source>
        <strain evidence="2 3">F-408</strain>
    </source>
</reference>
<keyword evidence="2" id="KW-0547">Nucleotide-binding</keyword>
<evidence type="ECO:0000313" key="2">
    <source>
        <dbReference type="EMBL" id="MBC5834348.1"/>
    </source>
</evidence>
<dbReference type="PANTHER" id="PTHR42957:SF1">
    <property type="entry name" value="HELICASE MJ1565-RELATED"/>
    <property type="match status" value="1"/>
</dbReference>
<evidence type="ECO:0000259" key="1">
    <source>
        <dbReference type="Pfam" id="PF01935"/>
    </source>
</evidence>
<dbReference type="GO" id="GO:0005524">
    <property type="term" value="F:ATP binding"/>
    <property type="evidence" value="ECO:0007669"/>
    <property type="project" value="UniProtKB-KW"/>
</dbReference>
<keyword evidence="2" id="KW-0067">ATP-binding</keyword>
<keyword evidence="3" id="KW-1185">Reference proteome</keyword>
<comment type="caution">
    <text evidence="2">The sequence shown here is derived from an EMBL/GenBank/DDBJ whole genome shotgun (WGS) entry which is preliminary data.</text>
</comment>
<dbReference type="RefSeq" id="WP_166126353.1">
    <property type="nucleotide sequence ID" value="NZ_JAANOQ010000003.1"/>
</dbReference>
<dbReference type="EMBL" id="JACRUN010000002">
    <property type="protein sequence ID" value="MBC5834348.1"/>
    <property type="molecule type" value="Genomic_DNA"/>
</dbReference>
<dbReference type="CDD" id="cd01127">
    <property type="entry name" value="TrwB_TraG_TraD_VirD4"/>
    <property type="match status" value="1"/>
</dbReference>
<dbReference type="InterPro" id="IPR002789">
    <property type="entry name" value="HerA_central"/>
</dbReference>
<protein>
    <submittedName>
        <fullName evidence="2">ATP-binding protein</fullName>
    </submittedName>
</protein>
<dbReference type="Gene3D" id="3.40.50.300">
    <property type="entry name" value="P-loop containing nucleotide triphosphate hydrolases"/>
    <property type="match status" value="2"/>
</dbReference>
<dbReference type="PANTHER" id="PTHR42957">
    <property type="entry name" value="HELICASE MJ1565-RELATED"/>
    <property type="match status" value="1"/>
</dbReference>
<proteinExistence type="predicted"/>
<dbReference type="SUPFAM" id="SSF52540">
    <property type="entry name" value="P-loop containing nucleoside triphosphate hydrolases"/>
    <property type="match status" value="1"/>
</dbReference>
<accession>A0ABR7IX94</accession>
<evidence type="ECO:0000313" key="3">
    <source>
        <dbReference type="Proteomes" id="UP000605990"/>
    </source>
</evidence>